<feature type="transmembrane region" description="Helical" evidence="5">
    <location>
        <begin position="210"/>
        <end position="230"/>
    </location>
</feature>
<evidence type="ECO:0000256" key="4">
    <source>
        <dbReference type="ARBA" id="ARBA00023136"/>
    </source>
</evidence>
<dbReference type="AlphaFoldDB" id="A0A378KXA3"/>
<keyword evidence="4 5" id="KW-0472">Membrane</keyword>
<evidence type="ECO:0000256" key="5">
    <source>
        <dbReference type="SAM" id="Phobius"/>
    </source>
</evidence>
<dbReference type="STRING" id="45072.Lqua_2318"/>
<dbReference type="PANTHER" id="PTHR32322">
    <property type="entry name" value="INNER MEMBRANE TRANSPORTER"/>
    <property type="match status" value="1"/>
</dbReference>
<feature type="transmembrane region" description="Helical" evidence="5">
    <location>
        <begin position="7"/>
        <end position="26"/>
    </location>
</feature>
<evidence type="ECO:0000256" key="3">
    <source>
        <dbReference type="ARBA" id="ARBA00022989"/>
    </source>
</evidence>
<evidence type="ECO:0000259" key="6">
    <source>
        <dbReference type="Pfam" id="PF00892"/>
    </source>
</evidence>
<dbReference type="InterPro" id="IPR037185">
    <property type="entry name" value="EmrE-like"/>
</dbReference>
<feature type="transmembrane region" description="Helical" evidence="5">
    <location>
        <begin position="32"/>
        <end position="51"/>
    </location>
</feature>
<name>A0A378KXA3_9GAMM</name>
<evidence type="ECO:0000313" key="8">
    <source>
        <dbReference type="EMBL" id="STY19016.1"/>
    </source>
</evidence>
<keyword evidence="3 5" id="KW-1133">Transmembrane helix</keyword>
<reference evidence="8 10" key="2">
    <citation type="submission" date="2018-06" db="EMBL/GenBank/DDBJ databases">
        <authorList>
            <consortium name="Pathogen Informatics"/>
            <person name="Doyle S."/>
        </authorList>
    </citation>
    <scope>NUCLEOTIDE SEQUENCE [LARGE SCALE GENOMIC DNA]</scope>
    <source>
        <strain evidence="8 10">NCTC12376</strain>
    </source>
</reference>
<accession>A0A378KXA3</accession>
<dbReference type="EMBL" id="LNYR01000034">
    <property type="protein sequence ID" value="KTD46215.1"/>
    <property type="molecule type" value="Genomic_DNA"/>
</dbReference>
<evidence type="ECO:0000256" key="2">
    <source>
        <dbReference type="ARBA" id="ARBA00022692"/>
    </source>
</evidence>
<feature type="transmembrane region" description="Helical" evidence="5">
    <location>
        <begin position="263"/>
        <end position="281"/>
    </location>
</feature>
<evidence type="ECO:0000313" key="9">
    <source>
        <dbReference type="Proteomes" id="UP000054639"/>
    </source>
</evidence>
<protein>
    <submittedName>
        <fullName evidence="8">Integral membrane protein</fullName>
    </submittedName>
</protein>
<feature type="transmembrane region" description="Helical" evidence="5">
    <location>
        <begin position="140"/>
        <end position="159"/>
    </location>
</feature>
<dbReference type="EMBL" id="UGOW01000001">
    <property type="protein sequence ID" value="STY19016.1"/>
    <property type="molecule type" value="Genomic_DNA"/>
</dbReference>
<keyword evidence="2 5" id="KW-0812">Transmembrane</keyword>
<feature type="domain" description="EamA" evidence="6">
    <location>
        <begin position="6"/>
        <end position="131"/>
    </location>
</feature>
<keyword evidence="9" id="KW-1185">Reference proteome</keyword>
<evidence type="ECO:0000256" key="1">
    <source>
        <dbReference type="ARBA" id="ARBA00004141"/>
    </source>
</evidence>
<comment type="subcellular location">
    <subcellularLocation>
        <location evidence="1">Membrane</location>
        <topology evidence="1">Multi-pass membrane protein</topology>
    </subcellularLocation>
</comment>
<gene>
    <name evidence="8" type="primary">eamA</name>
    <name evidence="7" type="ORF">Lqua_2318</name>
    <name evidence="8" type="ORF">NCTC12376_02842</name>
</gene>
<dbReference type="SUPFAM" id="SSF103481">
    <property type="entry name" value="Multidrug resistance efflux transporter EmrE"/>
    <property type="match status" value="2"/>
</dbReference>
<dbReference type="Pfam" id="PF00892">
    <property type="entry name" value="EamA"/>
    <property type="match status" value="2"/>
</dbReference>
<sequence>MPISHLFLALLVVLIWGINFIFVKWGLDEISPLLLCALRFLLASVPAVFFIKPPAVPFRIIAAYGLVMFALQFALLFIGMQVGMTPGMASLLMQVQVFFSIFFAVIFIGETPTVGQLIGALVSFSGIGLVAMHFDSNVSFLGFLFIMGAAATWGIGNLITKKIKTTHLISVIVWGSFIACFPMFLLALIFEGTGSFSYTYEHLSWKGCMSLAYIVYISTWIGYGVWNWLISRYPVGMIVPFTLLVPVVGMLSSILVLGESFQLWKLVAGLLVISGLCINIISTRFFMAKTLPETA</sequence>
<proteinExistence type="predicted"/>
<dbReference type="PANTHER" id="PTHR32322:SF9">
    <property type="entry name" value="AMINO-ACID METABOLITE EFFLUX PUMP-RELATED"/>
    <property type="match status" value="1"/>
</dbReference>
<dbReference type="Proteomes" id="UP000054639">
    <property type="component" value="Unassembled WGS sequence"/>
</dbReference>
<organism evidence="8 10">
    <name type="scientific">Legionella quateirensis</name>
    <dbReference type="NCBI Taxonomy" id="45072"/>
    <lineage>
        <taxon>Bacteria</taxon>
        <taxon>Pseudomonadati</taxon>
        <taxon>Pseudomonadota</taxon>
        <taxon>Gammaproteobacteria</taxon>
        <taxon>Legionellales</taxon>
        <taxon>Legionellaceae</taxon>
        <taxon>Legionella</taxon>
    </lineage>
</organism>
<reference evidence="7 9" key="1">
    <citation type="submission" date="2015-11" db="EMBL/GenBank/DDBJ databases">
        <title>Genomic analysis of 38 Legionella species identifies large and diverse effector repertoires.</title>
        <authorList>
            <person name="Burstein D."/>
            <person name="Amaro F."/>
            <person name="Zusman T."/>
            <person name="Lifshitz Z."/>
            <person name="Cohen O."/>
            <person name="Gilbert J.A."/>
            <person name="Pupko T."/>
            <person name="Shuman H.A."/>
            <person name="Segal G."/>
        </authorList>
    </citation>
    <scope>NUCLEOTIDE SEQUENCE [LARGE SCALE GENOMIC DNA]</scope>
    <source>
        <strain evidence="7 9">ATCC 49507</strain>
    </source>
</reference>
<evidence type="ECO:0000313" key="7">
    <source>
        <dbReference type="EMBL" id="KTD46215.1"/>
    </source>
</evidence>
<evidence type="ECO:0000313" key="10">
    <source>
        <dbReference type="Proteomes" id="UP000254230"/>
    </source>
</evidence>
<feature type="transmembrane region" description="Helical" evidence="5">
    <location>
        <begin position="171"/>
        <end position="190"/>
    </location>
</feature>
<dbReference type="Proteomes" id="UP000254230">
    <property type="component" value="Unassembled WGS sequence"/>
</dbReference>
<feature type="domain" description="EamA" evidence="6">
    <location>
        <begin position="141"/>
        <end position="279"/>
    </location>
</feature>
<feature type="transmembrane region" description="Helical" evidence="5">
    <location>
        <begin position="63"/>
        <end position="82"/>
    </location>
</feature>
<dbReference type="RefSeq" id="WP_058474470.1">
    <property type="nucleotide sequence ID" value="NZ_CAAAIL010000016.1"/>
</dbReference>
<dbReference type="InterPro" id="IPR050638">
    <property type="entry name" value="AA-Vitamin_Transporters"/>
</dbReference>
<dbReference type="InterPro" id="IPR000620">
    <property type="entry name" value="EamA_dom"/>
</dbReference>
<feature type="transmembrane region" description="Helical" evidence="5">
    <location>
        <begin position="237"/>
        <end position="257"/>
    </location>
</feature>
<dbReference type="GO" id="GO:0016020">
    <property type="term" value="C:membrane"/>
    <property type="evidence" value="ECO:0007669"/>
    <property type="project" value="UniProtKB-SubCell"/>
</dbReference>